<sequence length="42" mass="4634">PSTGIAPCRLALCHLHSSFHRPYRSYRKVPAAHPRPLGRGGI</sequence>
<name>A0A0G4KUS3_VERLO</name>
<accession>A0A0G4KUS3</accession>
<proteinExistence type="predicted"/>
<protein>
    <submittedName>
        <fullName evidence="1">Uncharacterized protein</fullName>
    </submittedName>
</protein>
<evidence type="ECO:0000313" key="2">
    <source>
        <dbReference type="Proteomes" id="UP000045706"/>
    </source>
</evidence>
<feature type="non-terminal residue" evidence="1">
    <location>
        <position position="1"/>
    </location>
</feature>
<dbReference type="EMBL" id="CVQI01004102">
    <property type="protein sequence ID" value="CRK13421.1"/>
    <property type="molecule type" value="Genomic_DNA"/>
</dbReference>
<evidence type="ECO:0000313" key="1">
    <source>
        <dbReference type="EMBL" id="CRK13421.1"/>
    </source>
</evidence>
<organism evidence="1 2">
    <name type="scientific">Verticillium longisporum</name>
    <name type="common">Verticillium dahliae var. longisporum</name>
    <dbReference type="NCBI Taxonomy" id="100787"/>
    <lineage>
        <taxon>Eukaryota</taxon>
        <taxon>Fungi</taxon>
        <taxon>Dikarya</taxon>
        <taxon>Ascomycota</taxon>
        <taxon>Pezizomycotina</taxon>
        <taxon>Sordariomycetes</taxon>
        <taxon>Hypocreomycetidae</taxon>
        <taxon>Glomerellales</taxon>
        <taxon>Plectosphaerellaceae</taxon>
        <taxon>Verticillium</taxon>
    </lineage>
</organism>
<reference evidence="2" key="1">
    <citation type="submission" date="2015-05" db="EMBL/GenBank/DDBJ databases">
        <authorList>
            <person name="Fogelqvist Johan"/>
        </authorList>
    </citation>
    <scope>NUCLEOTIDE SEQUENCE [LARGE SCALE GENOMIC DNA]</scope>
</reference>
<gene>
    <name evidence="1" type="ORF">BN1723_017343</name>
</gene>
<dbReference type="Proteomes" id="UP000045706">
    <property type="component" value="Unassembled WGS sequence"/>
</dbReference>
<feature type="non-terminal residue" evidence="1">
    <location>
        <position position="42"/>
    </location>
</feature>
<dbReference type="AlphaFoldDB" id="A0A0G4KUS3"/>